<protein>
    <submittedName>
        <fullName evidence="6">Mrp/NBP35 family ATP-binding protein</fullName>
    </submittedName>
</protein>
<dbReference type="GO" id="GO:0005524">
    <property type="term" value="F:ATP binding"/>
    <property type="evidence" value="ECO:0007669"/>
    <property type="project" value="UniProtKB-KW"/>
</dbReference>
<dbReference type="GO" id="GO:0051539">
    <property type="term" value="F:4 iron, 4 sulfur cluster binding"/>
    <property type="evidence" value="ECO:0007669"/>
    <property type="project" value="TreeGrafter"/>
</dbReference>
<feature type="non-terminal residue" evidence="6">
    <location>
        <position position="1"/>
    </location>
</feature>
<dbReference type="FunFam" id="3.40.50.300:FF:001119">
    <property type="entry name" value="Iron-sulfur cluster carrier protein"/>
    <property type="match status" value="1"/>
</dbReference>
<evidence type="ECO:0000256" key="3">
    <source>
        <dbReference type="ARBA" id="ARBA00022840"/>
    </source>
</evidence>
<reference evidence="6 7" key="1">
    <citation type="journal article" date="2019" name="Nat. Microbiol.">
        <title>Mediterranean grassland soil C-N compound turnover is dependent on rainfall and depth, and is mediated by genomically divergent microorganisms.</title>
        <authorList>
            <person name="Diamond S."/>
            <person name="Andeer P.F."/>
            <person name="Li Z."/>
            <person name="Crits-Christoph A."/>
            <person name="Burstein D."/>
            <person name="Anantharaman K."/>
            <person name="Lane K.R."/>
            <person name="Thomas B.C."/>
            <person name="Pan C."/>
            <person name="Northen T.R."/>
            <person name="Banfield J.F."/>
        </authorList>
    </citation>
    <scope>NUCLEOTIDE SEQUENCE [LARGE SCALE GENOMIC DNA]</scope>
    <source>
        <strain evidence="6">NP_5</strain>
    </source>
</reference>
<proteinExistence type="inferred from homology"/>
<dbReference type="CDD" id="cd02037">
    <property type="entry name" value="Mrp_NBP35"/>
    <property type="match status" value="1"/>
</dbReference>
<evidence type="ECO:0000313" key="7">
    <source>
        <dbReference type="Proteomes" id="UP000320393"/>
    </source>
</evidence>
<organism evidence="6 7">
    <name type="scientific">Candidatus Segetimicrobium genomatis</name>
    <dbReference type="NCBI Taxonomy" id="2569760"/>
    <lineage>
        <taxon>Bacteria</taxon>
        <taxon>Bacillati</taxon>
        <taxon>Candidatus Sysuimicrobiota</taxon>
        <taxon>Candidatus Sysuimicrobiia</taxon>
        <taxon>Candidatus Sysuimicrobiales</taxon>
        <taxon>Candidatus Segetimicrobiaceae</taxon>
        <taxon>Candidatus Segetimicrobium</taxon>
    </lineage>
</organism>
<dbReference type="InterPro" id="IPR033756">
    <property type="entry name" value="YlxH/NBP35"/>
</dbReference>
<gene>
    <name evidence="6" type="ORF">E6H02_10635</name>
</gene>
<dbReference type="PANTHER" id="PTHR42961:SF2">
    <property type="entry name" value="IRON-SULFUR PROTEIN NUBPL"/>
    <property type="match status" value="1"/>
</dbReference>
<keyword evidence="2" id="KW-0547">Nucleotide-binding</keyword>
<dbReference type="GO" id="GO:0046872">
    <property type="term" value="F:metal ion binding"/>
    <property type="evidence" value="ECO:0007669"/>
    <property type="project" value="UniProtKB-KW"/>
</dbReference>
<sequence length="312" mass="32907">LTISGCPLRETIVDSIKAKVQTLAGVERVDVQLGVMSQEQRQTLIGQLRPGPQKQSPLLSPTSTTRVLVVASGKGGVGKSTVTTNLAAALSRRKRIVGIADADVYGFSIPHMLGVKGKPTVIDQMIIPLERDGIRVISIGFMVDENEAVIWRGPMLHKTVTTFLSEVYWGDTQDLLIDLPPGTGDVSLSIAQTLPKAEMLIVTTPQPAAANVAYRAARMAEKVNMPVVGVIENMSYYVSAPGAAPAYIFGEGGGARLAGMIGAPLLGQIPLDPAIREGGDRGQPVALVDPDAPSAQVFYQIADALLGGKPTH</sequence>
<evidence type="ECO:0000256" key="2">
    <source>
        <dbReference type="ARBA" id="ARBA00022741"/>
    </source>
</evidence>
<keyword evidence="3 6" id="KW-0067">ATP-binding</keyword>
<dbReference type="InterPro" id="IPR027417">
    <property type="entry name" value="P-loop_NTPase"/>
</dbReference>
<evidence type="ECO:0000256" key="5">
    <source>
        <dbReference type="ARBA" id="ARBA00023014"/>
    </source>
</evidence>
<evidence type="ECO:0000256" key="4">
    <source>
        <dbReference type="ARBA" id="ARBA00023004"/>
    </source>
</evidence>
<dbReference type="AlphaFoldDB" id="A0A537LIZ2"/>
<dbReference type="EMBL" id="VBAM01000434">
    <property type="protein sequence ID" value="TMJ07981.1"/>
    <property type="molecule type" value="Genomic_DNA"/>
</dbReference>
<name>A0A537LIZ2_9BACT</name>
<keyword evidence="4" id="KW-0408">Iron</keyword>
<dbReference type="HAMAP" id="MF_02040">
    <property type="entry name" value="Mrp_NBP35"/>
    <property type="match status" value="1"/>
</dbReference>
<keyword evidence="1" id="KW-0479">Metal-binding</keyword>
<evidence type="ECO:0000256" key="1">
    <source>
        <dbReference type="ARBA" id="ARBA00022723"/>
    </source>
</evidence>
<dbReference type="Gene3D" id="3.40.50.300">
    <property type="entry name" value="P-loop containing nucleotide triphosphate hydrolases"/>
    <property type="match status" value="1"/>
</dbReference>
<dbReference type="Pfam" id="PF10609">
    <property type="entry name" value="ParA"/>
    <property type="match status" value="1"/>
</dbReference>
<evidence type="ECO:0000313" key="6">
    <source>
        <dbReference type="EMBL" id="TMJ07981.1"/>
    </source>
</evidence>
<dbReference type="Proteomes" id="UP000320393">
    <property type="component" value="Unassembled WGS sequence"/>
</dbReference>
<comment type="caution">
    <text evidence="6">The sequence shown here is derived from an EMBL/GenBank/DDBJ whole genome shotgun (WGS) entry which is preliminary data.</text>
</comment>
<accession>A0A537LIZ2</accession>
<dbReference type="SUPFAM" id="SSF117916">
    <property type="entry name" value="Fe-S cluster assembly (FSCA) domain-like"/>
    <property type="match status" value="1"/>
</dbReference>
<dbReference type="GO" id="GO:0140663">
    <property type="term" value="F:ATP-dependent FeS chaperone activity"/>
    <property type="evidence" value="ECO:0007669"/>
    <property type="project" value="InterPro"/>
</dbReference>
<keyword evidence="5" id="KW-0411">Iron-sulfur</keyword>
<dbReference type="InterPro" id="IPR034904">
    <property type="entry name" value="FSCA_dom_sf"/>
</dbReference>
<dbReference type="PANTHER" id="PTHR42961">
    <property type="entry name" value="IRON-SULFUR PROTEIN NUBPL"/>
    <property type="match status" value="1"/>
</dbReference>
<dbReference type="InterPro" id="IPR019591">
    <property type="entry name" value="Mrp/NBP35_ATP-bd"/>
</dbReference>
<dbReference type="SUPFAM" id="SSF52540">
    <property type="entry name" value="P-loop containing nucleoside triphosphate hydrolases"/>
    <property type="match status" value="1"/>
</dbReference>
<dbReference type="GO" id="GO:0016226">
    <property type="term" value="P:iron-sulfur cluster assembly"/>
    <property type="evidence" value="ECO:0007669"/>
    <property type="project" value="InterPro"/>
</dbReference>
<dbReference type="InterPro" id="IPR044304">
    <property type="entry name" value="NUBPL-like"/>
</dbReference>